<sequence length="897" mass="104064">MRESGRAREWDSGTGHKARHRRLALGSEKIRIQERGRQWKGVDTRQLSWNGNRNEHREWGYDRRQWKRGNWSSPQRRSKNGRRFGFVRFLNVRNTKELKKQLDQIKVEGHKLWVNLTKYPEEKDKGETVRRIIPSKEIVHGKSYADAVRGQEGRGSGKIEEKIPASPLKGEEWSGLEFNMKEEEFQWLHGSYVGVAHLVEIVPNLQEKFYMEGYFSCRLRAMGGKLVFMDDENKDEIKDLVEGASEWLGQWFSEKVKVNGDIYELKFSEKELTNSLFSLKYDFRPSFNSDSELDESWSDAFDYTAGFDEDSGGAKIGGNVGEDISGRETFPSNERESRLAITSNSEAKFEFEGKSDDDEWSKKKVRLSHSRLGEEESVDVVANSFEMDMEEDDAGERDDIRMCVSGNGYAAKGNWAGEGMSKEYWADERIYISPQMGIEMRLDEGVKKKNSRENAKNKSTNILKNCSSCSNERGSIEGSREEETGTTQKKDKKKIKKRSKSCTSVYQKSILLGFMKQKKKSRGRCGARQAEEEAVPMFLPSTSNSIAGGSVRDSGIQNCNRLLKELPNKQIATDIWEFVKKIGVVAEEEESVIKKLEEMETRDRTTKEKESLKGPSKEQKETKKSGIDRKFCSLLWRIEEFEWVAKDSVGLSGGMVCVWNSKALRMMKVWEEEKVGSKAVTIEMREFNNFIMESELIDIPLVGRKYTWYQPSGKLMSIIGRFLLSEEWLNKWGEATQWGLTRTVSNHCSILLKHQKVNWGLKPFRFFDVWLEQEGCWEVIREAWRKEKSHRWAGFRLKAKLKNTKEALKTWSRNLVPKIERRIRDATAEISQLDVKGEMVQLSEEEIERRRQAFLNLWDNIRHKEYAVAEIQESMASEWRCKHEIFPQLCEGEMEKE</sequence>
<feature type="compositionally biased region" description="Basic and acidic residues" evidence="1">
    <location>
        <begin position="1"/>
        <end position="11"/>
    </location>
</feature>
<feature type="region of interest" description="Disordered" evidence="1">
    <location>
        <begin position="1"/>
        <end position="23"/>
    </location>
</feature>
<name>A0AAV5JBS8_9ROSI</name>
<protein>
    <submittedName>
        <fullName evidence="2">Uncharacterized protein</fullName>
    </submittedName>
</protein>
<dbReference type="EMBL" id="BPVZ01000035">
    <property type="protein sequence ID" value="GKV12023.1"/>
    <property type="molecule type" value="Genomic_DNA"/>
</dbReference>
<proteinExistence type="predicted"/>
<feature type="region of interest" description="Disordered" evidence="1">
    <location>
        <begin position="600"/>
        <end position="624"/>
    </location>
</feature>
<dbReference type="Proteomes" id="UP001054252">
    <property type="component" value="Unassembled WGS sequence"/>
</dbReference>
<reference evidence="2 3" key="1">
    <citation type="journal article" date="2021" name="Commun. Biol.">
        <title>The genome of Shorea leprosula (Dipterocarpaceae) highlights the ecological relevance of drought in aseasonal tropical rainforests.</title>
        <authorList>
            <person name="Ng K.K.S."/>
            <person name="Kobayashi M.J."/>
            <person name="Fawcett J.A."/>
            <person name="Hatakeyama M."/>
            <person name="Paape T."/>
            <person name="Ng C.H."/>
            <person name="Ang C.C."/>
            <person name="Tnah L.H."/>
            <person name="Lee C.T."/>
            <person name="Nishiyama T."/>
            <person name="Sese J."/>
            <person name="O'Brien M.J."/>
            <person name="Copetti D."/>
            <person name="Mohd Noor M.I."/>
            <person name="Ong R.C."/>
            <person name="Putra M."/>
            <person name="Sireger I.Z."/>
            <person name="Indrioko S."/>
            <person name="Kosugi Y."/>
            <person name="Izuno A."/>
            <person name="Isagi Y."/>
            <person name="Lee S.L."/>
            <person name="Shimizu K.K."/>
        </authorList>
    </citation>
    <scope>NUCLEOTIDE SEQUENCE [LARGE SCALE GENOMIC DNA]</scope>
    <source>
        <strain evidence="2">214</strain>
    </source>
</reference>
<feature type="compositionally biased region" description="Basic and acidic residues" evidence="1">
    <location>
        <begin position="474"/>
        <end position="483"/>
    </location>
</feature>
<evidence type="ECO:0000313" key="3">
    <source>
        <dbReference type="Proteomes" id="UP001054252"/>
    </source>
</evidence>
<dbReference type="Gene3D" id="3.60.10.10">
    <property type="entry name" value="Endonuclease/exonuclease/phosphatase"/>
    <property type="match status" value="1"/>
</dbReference>
<keyword evidence="3" id="KW-1185">Reference proteome</keyword>
<organism evidence="2 3">
    <name type="scientific">Rubroshorea leprosula</name>
    <dbReference type="NCBI Taxonomy" id="152421"/>
    <lineage>
        <taxon>Eukaryota</taxon>
        <taxon>Viridiplantae</taxon>
        <taxon>Streptophyta</taxon>
        <taxon>Embryophyta</taxon>
        <taxon>Tracheophyta</taxon>
        <taxon>Spermatophyta</taxon>
        <taxon>Magnoliopsida</taxon>
        <taxon>eudicotyledons</taxon>
        <taxon>Gunneridae</taxon>
        <taxon>Pentapetalae</taxon>
        <taxon>rosids</taxon>
        <taxon>malvids</taxon>
        <taxon>Malvales</taxon>
        <taxon>Dipterocarpaceae</taxon>
        <taxon>Rubroshorea</taxon>
    </lineage>
</organism>
<gene>
    <name evidence="2" type="ORF">SLEP1_g23228</name>
</gene>
<dbReference type="PANTHER" id="PTHR33710:SF64">
    <property type="entry name" value="ENDONUCLEASE_EXONUCLEASE_PHOSPHATASE DOMAIN-CONTAINING PROTEIN"/>
    <property type="match status" value="1"/>
</dbReference>
<accession>A0AAV5JBS8</accession>
<dbReference type="AlphaFoldDB" id="A0AAV5JBS8"/>
<dbReference type="InterPro" id="IPR036691">
    <property type="entry name" value="Endo/exonu/phosph_ase_sf"/>
</dbReference>
<evidence type="ECO:0000256" key="1">
    <source>
        <dbReference type="SAM" id="MobiDB-lite"/>
    </source>
</evidence>
<feature type="region of interest" description="Disordered" evidence="1">
    <location>
        <begin position="468"/>
        <end position="495"/>
    </location>
</feature>
<dbReference type="PANTHER" id="PTHR33710">
    <property type="entry name" value="BNAC02G09200D PROTEIN"/>
    <property type="match status" value="1"/>
</dbReference>
<comment type="caution">
    <text evidence="2">The sequence shown here is derived from an EMBL/GenBank/DDBJ whole genome shotgun (WGS) entry which is preliminary data.</text>
</comment>
<evidence type="ECO:0000313" key="2">
    <source>
        <dbReference type="EMBL" id="GKV12023.1"/>
    </source>
</evidence>